<protein>
    <submittedName>
        <fullName evidence="3">Homing endonuclease</fullName>
    </submittedName>
</protein>
<evidence type="ECO:0000259" key="2">
    <source>
        <dbReference type="Pfam" id="PF13392"/>
    </source>
</evidence>
<accession>A0A8S5TBI8</accession>
<name>A0A8S5TBI8_9CAUD</name>
<keyword evidence="3" id="KW-0540">Nuclease</keyword>
<dbReference type="InterPro" id="IPR044925">
    <property type="entry name" value="His-Me_finger_sf"/>
</dbReference>
<proteinExistence type="predicted"/>
<organism evidence="3">
    <name type="scientific">Podoviridae sp. ctwJH20</name>
    <dbReference type="NCBI Taxonomy" id="2827753"/>
    <lineage>
        <taxon>Viruses</taxon>
        <taxon>Duplodnaviria</taxon>
        <taxon>Heunggongvirae</taxon>
        <taxon>Uroviricota</taxon>
        <taxon>Caudoviricetes</taxon>
    </lineage>
</organism>
<evidence type="ECO:0000313" key="3">
    <source>
        <dbReference type="EMBL" id="DAF60641.1"/>
    </source>
</evidence>
<dbReference type="SUPFAM" id="SSF54060">
    <property type="entry name" value="His-Me finger endonucleases"/>
    <property type="match status" value="1"/>
</dbReference>
<keyword evidence="3" id="KW-0255">Endonuclease</keyword>
<dbReference type="Gene3D" id="3.90.75.20">
    <property type="match status" value="1"/>
</dbReference>
<dbReference type="GO" id="GO:0004519">
    <property type="term" value="F:endonuclease activity"/>
    <property type="evidence" value="ECO:0007669"/>
    <property type="project" value="UniProtKB-KW"/>
</dbReference>
<reference evidence="3" key="1">
    <citation type="journal article" date="2021" name="Proc. Natl. Acad. Sci. U.S.A.">
        <title>A Catalog of Tens of Thousands of Viruses from Human Metagenomes Reveals Hidden Associations with Chronic Diseases.</title>
        <authorList>
            <person name="Tisza M.J."/>
            <person name="Buck C.B."/>
        </authorList>
    </citation>
    <scope>NUCLEOTIDE SEQUENCE</scope>
    <source>
        <strain evidence="3">CtwJH20</strain>
    </source>
</reference>
<dbReference type="InterPro" id="IPR003615">
    <property type="entry name" value="HNH_nuc"/>
</dbReference>
<feature type="domain" description="HNH nuclease" evidence="2">
    <location>
        <begin position="74"/>
        <end position="117"/>
    </location>
</feature>
<dbReference type="EMBL" id="BK032792">
    <property type="protein sequence ID" value="DAF60641.1"/>
    <property type="molecule type" value="Genomic_DNA"/>
</dbReference>
<feature type="region of interest" description="Disordered" evidence="1">
    <location>
        <begin position="36"/>
        <end position="55"/>
    </location>
</feature>
<dbReference type="Pfam" id="PF13392">
    <property type="entry name" value="HNH_3"/>
    <property type="match status" value="1"/>
</dbReference>
<keyword evidence="3" id="KW-0378">Hydrolase</keyword>
<sequence length="150" mass="16796">MNTEDEVWMPVPSKPGLMASSWGRVILPVREYKMPNGGVRRTRPRPTYGAKTKSSKTARHEYMGVCSLHFGNMKVHRMVCEAFHGPAPFAGAVVIHLDEDATNNRPSNLRWGTQKENLNMPGFIAYCKTRTGENSPVVKARKMKEQHGSA</sequence>
<evidence type="ECO:0000256" key="1">
    <source>
        <dbReference type="SAM" id="MobiDB-lite"/>
    </source>
</evidence>